<name>A0A9Q2P0R4_9RHOB</name>
<keyword evidence="1" id="KW-0812">Transmembrane</keyword>
<comment type="caution">
    <text evidence="2">The sequence shown here is derived from an EMBL/GenBank/DDBJ whole genome shotgun (WGS) entry which is preliminary data.</text>
</comment>
<keyword evidence="1" id="KW-1133">Transmembrane helix</keyword>
<evidence type="ECO:0000256" key="1">
    <source>
        <dbReference type="SAM" id="Phobius"/>
    </source>
</evidence>
<proteinExistence type="predicted"/>
<dbReference type="EMBL" id="JAFBWN010000004">
    <property type="protein sequence ID" value="MBM2354442.1"/>
    <property type="molecule type" value="Genomic_DNA"/>
</dbReference>
<sequence>MQDIDPDDVLAAVSASFGRRIVGVISVALLGLLLIYLAIFQPPALAWQLFLLLIGAASLWLAVRMWQATRHTVVLTETELRDTAGTVLATMDEIESVDRGFFAFKPSNGFLLTTKSPGSRTWQPGLWWRIGRRIGVGGMTPGAQSKSVSEIIAIKVAQRDMDLKD</sequence>
<dbReference type="Proteomes" id="UP000809337">
    <property type="component" value="Unassembled WGS sequence"/>
</dbReference>
<feature type="transmembrane region" description="Helical" evidence="1">
    <location>
        <begin position="21"/>
        <end position="39"/>
    </location>
</feature>
<gene>
    <name evidence="2" type="ORF">JQX14_07825</name>
</gene>
<dbReference type="RefSeq" id="WP_231033459.1">
    <property type="nucleotide sequence ID" value="NZ_JAJNGX010000004.1"/>
</dbReference>
<keyword evidence="1" id="KW-0472">Membrane</keyword>
<evidence type="ECO:0000313" key="3">
    <source>
        <dbReference type="Proteomes" id="UP000809337"/>
    </source>
</evidence>
<evidence type="ECO:0000313" key="2">
    <source>
        <dbReference type="EMBL" id="MBM2354442.1"/>
    </source>
</evidence>
<accession>A0A9Q2P0R4</accession>
<feature type="transmembrane region" description="Helical" evidence="1">
    <location>
        <begin position="45"/>
        <end position="63"/>
    </location>
</feature>
<protein>
    <submittedName>
        <fullName evidence="2">Uncharacterized protein</fullName>
    </submittedName>
</protein>
<organism evidence="2 3">
    <name type="scientific">Pseudosulfitobacter pseudonitzschiae</name>
    <dbReference type="NCBI Taxonomy" id="1402135"/>
    <lineage>
        <taxon>Bacteria</taxon>
        <taxon>Pseudomonadati</taxon>
        <taxon>Pseudomonadota</taxon>
        <taxon>Alphaproteobacteria</taxon>
        <taxon>Rhodobacterales</taxon>
        <taxon>Roseobacteraceae</taxon>
        <taxon>Pseudosulfitobacter</taxon>
    </lineage>
</organism>
<dbReference type="AlphaFoldDB" id="A0A9Q2P0R4"/>
<reference evidence="2" key="1">
    <citation type="submission" date="2021-01" db="EMBL/GenBank/DDBJ databases">
        <title>Diatom-associated Roseobacters Show Island Model of Population Structure.</title>
        <authorList>
            <person name="Qu L."/>
            <person name="Feng X."/>
            <person name="Chen Y."/>
            <person name="Li L."/>
            <person name="Wang X."/>
            <person name="Hu Z."/>
            <person name="Wang H."/>
            <person name="Luo H."/>
        </authorList>
    </citation>
    <scope>NUCLEOTIDE SEQUENCE</scope>
    <source>
        <strain evidence="2">SM26-45</strain>
    </source>
</reference>